<dbReference type="AlphaFoldDB" id="A0A397VN75"/>
<keyword evidence="3" id="KW-1185">Reference proteome</keyword>
<organism evidence="2 3">
    <name type="scientific">Gigaspora rosea</name>
    <dbReference type="NCBI Taxonomy" id="44941"/>
    <lineage>
        <taxon>Eukaryota</taxon>
        <taxon>Fungi</taxon>
        <taxon>Fungi incertae sedis</taxon>
        <taxon>Mucoromycota</taxon>
        <taxon>Glomeromycotina</taxon>
        <taxon>Glomeromycetes</taxon>
        <taxon>Diversisporales</taxon>
        <taxon>Gigasporaceae</taxon>
        <taxon>Gigaspora</taxon>
    </lineage>
</organism>
<feature type="domain" description="Protein kinase" evidence="1">
    <location>
        <begin position="1"/>
        <end position="160"/>
    </location>
</feature>
<dbReference type="InterPro" id="IPR001245">
    <property type="entry name" value="Ser-Thr/Tyr_kinase_cat_dom"/>
</dbReference>
<dbReference type="PANTHER" id="PTHR44329:SF6">
    <property type="entry name" value="RECEPTOR-INTERACTING SERINE_THREONINE-PROTEIN KINASE 1"/>
    <property type="match status" value="1"/>
</dbReference>
<keyword evidence="2" id="KW-0418">Kinase</keyword>
<dbReference type="InterPro" id="IPR000719">
    <property type="entry name" value="Prot_kinase_dom"/>
</dbReference>
<dbReference type="GO" id="GO:0004674">
    <property type="term" value="F:protein serine/threonine kinase activity"/>
    <property type="evidence" value="ECO:0007669"/>
    <property type="project" value="TreeGrafter"/>
</dbReference>
<accession>A0A397VN75</accession>
<dbReference type="Proteomes" id="UP000266673">
    <property type="component" value="Unassembled WGS sequence"/>
</dbReference>
<proteinExistence type="predicted"/>
<comment type="caution">
    <text evidence="2">The sequence shown here is derived from an EMBL/GenBank/DDBJ whole genome shotgun (WGS) entry which is preliminary data.</text>
</comment>
<name>A0A397VN75_9GLOM</name>
<dbReference type="EMBL" id="QKWP01000293">
    <property type="protein sequence ID" value="RIB22767.1"/>
    <property type="molecule type" value="Genomic_DNA"/>
</dbReference>
<dbReference type="OrthoDB" id="3256376at2759"/>
<dbReference type="GO" id="GO:0005524">
    <property type="term" value="F:ATP binding"/>
    <property type="evidence" value="ECO:0007669"/>
    <property type="project" value="InterPro"/>
</dbReference>
<dbReference type="PROSITE" id="PS50011">
    <property type="entry name" value="PROTEIN_KINASE_DOM"/>
    <property type="match status" value="1"/>
</dbReference>
<keyword evidence="2" id="KW-0808">Transferase</keyword>
<sequence>MDWKDKLNLLQCIASDLLIIHSHDLIHRDLHSVNILQDNLKSAHIADLGFSIAANIALKSKSDEIYGILQYIAPEVLQKQLYTKKSYIYSFGIIMWEILYGRPVTFEHSSELQFQLEVCKGYRLHIYENTAICYSDLMKKCWHMEPEKRPTAKEIYDIFVEWHNNENILSELSESDKELQNISSIYIDSHHKSSIISLNNSYKYQGN</sequence>
<reference evidence="2 3" key="1">
    <citation type="submission" date="2018-06" db="EMBL/GenBank/DDBJ databases">
        <title>Comparative genomics reveals the genomic features of Rhizophagus irregularis, R. cerebriforme, R. diaphanum and Gigaspora rosea, and their symbiotic lifestyle signature.</title>
        <authorList>
            <person name="Morin E."/>
            <person name="San Clemente H."/>
            <person name="Chen E.C.H."/>
            <person name="De La Providencia I."/>
            <person name="Hainaut M."/>
            <person name="Kuo A."/>
            <person name="Kohler A."/>
            <person name="Murat C."/>
            <person name="Tang N."/>
            <person name="Roy S."/>
            <person name="Loubradou J."/>
            <person name="Henrissat B."/>
            <person name="Grigoriev I.V."/>
            <person name="Corradi N."/>
            <person name="Roux C."/>
            <person name="Martin F.M."/>
        </authorList>
    </citation>
    <scope>NUCLEOTIDE SEQUENCE [LARGE SCALE GENOMIC DNA]</scope>
    <source>
        <strain evidence="2 3">DAOM 194757</strain>
    </source>
</reference>
<dbReference type="InterPro" id="IPR011009">
    <property type="entry name" value="Kinase-like_dom_sf"/>
</dbReference>
<dbReference type="SUPFAM" id="SSF56112">
    <property type="entry name" value="Protein kinase-like (PK-like)"/>
    <property type="match status" value="1"/>
</dbReference>
<dbReference type="InterPro" id="IPR051681">
    <property type="entry name" value="Ser/Thr_Kinases-Pseudokinases"/>
</dbReference>
<dbReference type="STRING" id="44941.A0A397VN75"/>
<evidence type="ECO:0000313" key="2">
    <source>
        <dbReference type="EMBL" id="RIB22767.1"/>
    </source>
</evidence>
<dbReference type="PANTHER" id="PTHR44329">
    <property type="entry name" value="SERINE/THREONINE-PROTEIN KINASE TNNI3K-RELATED"/>
    <property type="match status" value="1"/>
</dbReference>
<evidence type="ECO:0000259" key="1">
    <source>
        <dbReference type="PROSITE" id="PS50011"/>
    </source>
</evidence>
<protein>
    <submittedName>
        <fullName evidence="2">Kinase-like domain-containing protein</fullName>
    </submittedName>
</protein>
<evidence type="ECO:0000313" key="3">
    <source>
        <dbReference type="Proteomes" id="UP000266673"/>
    </source>
</evidence>
<dbReference type="Pfam" id="PF07714">
    <property type="entry name" value="PK_Tyr_Ser-Thr"/>
    <property type="match status" value="1"/>
</dbReference>
<gene>
    <name evidence="2" type="ORF">C2G38_1960341</name>
</gene>
<dbReference type="Gene3D" id="1.10.510.10">
    <property type="entry name" value="Transferase(Phosphotransferase) domain 1"/>
    <property type="match status" value="1"/>
</dbReference>